<feature type="region of interest" description="Disordered" evidence="3">
    <location>
        <begin position="711"/>
        <end position="756"/>
    </location>
</feature>
<feature type="region of interest" description="Disordered" evidence="3">
    <location>
        <begin position="829"/>
        <end position="857"/>
    </location>
</feature>
<reference evidence="5 6" key="1">
    <citation type="submission" date="2019-04" db="EMBL/GenBank/DDBJ databases">
        <authorList>
            <person name="Li Y."/>
            <person name="Wang J."/>
        </authorList>
    </citation>
    <scope>NUCLEOTIDE SEQUENCE [LARGE SCALE GENOMIC DNA]</scope>
    <source>
        <strain evidence="5 6">DSM 14668</strain>
    </source>
</reference>
<gene>
    <name evidence="5" type="ORF">E8A74_43175</name>
</gene>
<protein>
    <submittedName>
        <fullName evidence="5">Site-specific integrase</fullName>
    </submittedName>
</protein>
<evidence type="ECO:0000256" key="3">
    <source>
        <dbReference type="SAM" id="MobiDB-lite"/>
    </source>
</evidence>
<evidence type="ECO:0000256" key="2">
    <source>
        <dbReference type="ARBA" id="ARBA00023172"/>
    </source>
</evidence>
<dbReference type="GO" id="GO:0015074">
    <property type="term" value="P:DNA integration"/>
    <property type="evidence" value="ECO:0007669"/>
    <property type="project" value="InterPro"/>
</dbReference>
<feature type="compositionally biased region" description="Basic and acidic residues" evidence="3">
    <location>
        <begin position="829"/>
        <end position="838"/>
    </location>
</feature>
<feature type="region of interest" description="Disordered" evidence="3">
    <location>
        <begin position="674"/>
        <end position="694"/>
    </location>
</feature>
<keyword evidence="6" id="KW-1185">Reference proteome</keyword>
<feature type="domain" description="Tyr recombinase" evidence="4">
    <location>
        <begin position="253"/>
        <end position="448"/>
    </location>
</feature>
<comment type="caution">
    <text evidence="5">The sequence shown here is derived from an EMBL/GenBank/DDBJ whole genome shotgun (WGS) entry which is preliminary data.</text>
</comment>
<dbReference type="InterPro" id="IPR010998">
    <property type="entry name" value="Integrase_recombinase_N"/>
</dbReference>
<dbReference type="Pfam" id="PF00589">
    <property type="entry name" value="Phage_integrase"/>
    <property type="match status" value="1"/>
</dbReference>
<proteinExistence type="predicted"/>
<organism evidence="5 6">
    <name type="scientific">Polyangium fumosum</name>
    <dbReference type="NCBI Taxonomy" id="889272"/>
    <lineage>
        <taxon>Bacteria</taxon>
        <taxon>Pseudomonadati</taxon>
        <taxon>Myxococcota</taxon>
        <taxon>Polyangia</taxon>
        <taxon>Polyangiales</taxon>
        <taxon>Polyangiaceae</taxon>
        <taxon>Polyangium</taxon>
    </lineage>
</organism>
<dbReference type="CDD" id="cd00397">
    <property type="entry name" value="DNA_BRE_C"/>
    <property type="match status" value="1"/>
</dbReference>
<dbReference type="Gene3D" id="1.10.443.10">
    <property type="entry name" value="Intergrase catalytic core"/>
    <property type="match status" value="1"/>
</dbReference>
<keyword evidence="1" id="KW-0238">DNA-binding</keyword>
<dbReference type="GO" id="GO:0003677">
    <property type="term" value="F:DNA binding"/>
    <property type="evidence" value="ECO:0007669"/>
    <property type="project" value="UniProtKB-KW"/>
</dbReference>
<sequence>MAPGGTTGESLARLPWLRGRSRIPQGTAARLFPASSLIGVWNMPRVATGNVYERRGKWFARLTIGAKKRQSFMLETCKDEASAMARLTILAELAAKLRKCGRDDIAPDIIKRAAVRDGKALDEVRKAVDMIASGQVVQKNRTPTIEEIGKRWTSGELADLHPDRVKRRRSARTNRYVLDRYVYPIVGDVAIDKFTLDHAEAVMRSLPASLAPNSRRSVAQLVYRICSLAVLPLRHIAVHPLPRGFVPRYQSGKAKGWLYPDEDAMLLGCTQVPLEWRLFYGFLHREGMRRTEALHTRWSDIDLDLGVIVLDVNKTDEPRAWALSPGVVAALRAWKDHCAARGMRVSGDAPVFVYDEGSQKGQRLTMSDTAGRFRGHLELAGVRRPELFARTETRMRIRLHDTRATFVTLALANGRTEAWVQDRTGHKSSDMINRYRRAARTAAELGLDVCRPLHEAIPELAPRMGAEQARTKERAAERAPRSRRGTPLSVEIQPRSAGLATPGQSEQNCSPREDRCAIFREHRTGSMLSAVLFAPSSQRHDGAFAVGRRVVRRQGHDEALDGRQRPRDGALGAELVERARVDEDEDVDRRERAREVAEPLLQHALVQVLAPVQLRHRGVFPNARDGRARELDAAPDRLAILGRERRELVHRRDEAEAAGRRLLGLLALARRRDRDAARPAHELRPGDARRVGAGEGLGDAGLGLRVVRARGGLGGAPDDGRSGVDDEGPERARAARERGELGPQRLGRPGARARDLGGDLAEEVGERLDEGREARLFVGAVDDGHGERDDELPPPAEVPAQRGPVPVRAGIGVARDDLDRSGVELTLEDGREALSRDRGHPRRTLPERVTSSNFSGV</sequence>
<feature type="region of interest" description="Disordered" evidence="3">
    <location>
        <begin position="463"/>
        <end position="510"/>
    </location>
</feature>
<dbReference type="SUPFAM" id="SSF56349">
    <property type="entry name" value="DNA breaking-rejoining enzymes"/>
    <property type="match status" value="1"/>
</dbReference>
<dbReference type="EMBL" id="SSMQ01000077">
    <property type="protein sequence ID" value="TKC97998.1"/>
    <property type="molecule type" value="Genomic_DNA"/>
</dbReference>
<dbReference type="AlphaFoldDB" id="A0A4U1IUG5"/>
<evidence type="ECO:0000256" key="1">
    <source>
        <dbReference type="ARBA" id="ARBA00023125"/>
    </source>
</evidence>
<feature type="compositionally biased region" description="Basic and acidic residues" evidence="3">
    <location>
        <begin position="674"/>
        <end position="692"/>
    </location>
</feature>
<dbReference type="Proteomes" id="UP000309215">
    <property type="component" value="Unassembled WGS sequence"/>
</dbReference>
<evidence type="ECO:0000313" key="5">
    <source>
        <dbReference type="EMBL" id="TKC97998.1"/>
    </source>
</evidence>
<accession>A0A4U1IUG5</accession>
<feature type="region of interest" description="Disordered" evidence="3">
    <location>
        <begin position="781"/>
        <end position="809"/>
    </location>
</feature>
<keyword evidence="2" id="KW-0233">DNA recombination</keyword>
<feature type="compositionally biased region" description="Basic and acidic residues" evidence="3">
    <location>
        <begin position="469"/>
        <end position="480"/>
    </location>
</feature>
<dbReference type="InterPro" id="IPR011010">
    <property type="entry name" value="DNA_brk_join_enz"/>
</dbReference>
<evidence type="ECO:0000259" key="4">
    <source>
        <dbReference type="PROSITE" id="PS51898"/>
    </source>
</evidence>
<dbReference type="InterPro" id="IPR002104">
    <property type="entry name" value="Integrase_catalytic"/>
</dbReference>
<dbReference type="PROSITE" id="PS51898">
    <property type="entry name" value="TYR_RECOMBINASE"/>
    <property type="match status" value="1"/>
</dbReference>
<dbReference type="OrthoDB" id="5497060at2"/>
<feature type="compositionally biased region" description="Basic and acidic residues" evidence="3">
    <location>
        <begin position="718"/>
        <end position="740"/>
    </location>
</feature>
<dbReference type="Gene3D" id="1.10.150.130">
    <property type="match status" value="1"/>
</dbReference>
<dbReference type="InterPro" id="IPR013762">
    <property type="entry name" value="Integrase-like_cat_sf"/>
</dbReference>
<evidence type="ECO:0000313" key="6">
    <source>
        <dbReference type="Proteomes" id="UP000309215"/>
    </source>
</evidence>
<dbReference type="GO" id="GO:0006310">
    <property type="term" value="P:DNA recombination"/>
    <property type="evidence" value="ECO:0007669"/>
    <property type="project" value="UniProtKB-KW"/>
</dbReference>
<name>A0A4U1IUG5_9BACT</name>